<reference evidence="2" key="2">
    <citation type="submission" date="2025-08" db="UniProtKB">
        <authorList>
            <consortium name="Ensembl"/>
        </authorList>
    </citation>
    <scope>IDENTIFICATION</scope>
</reference>
<dbReference type="InParanoid" id="H2YZK3"/>
<feature type="compositionally biased region" description="Polar residues" evidence="1">
    <location>
        <begin position="14"/>
        <end position="28"/>
    </location>
</feature>
<accession>H2YZK3</accession>
<organism evidence="2 3">
    <name type="scientific">Ciona savignyi</name>
    <name type="common">Pacific transparent sea squirt</name>
    <dbReference type="NCBI Taxonomy" id="51511"/>
    <lineage>
        <taxon>Eukaryota</taxon>
        <taxon>Metazoa</taxon>
        <taxon>Chordata</taxon>
        <taxon>Tunicata</taxon>
        <taxon>Ascidiacea</taxon>
        <taxon>Phlebobranchia</taxon>
        <taxon>Cionidae</taxon>
        <taxon>Ciona</taxon>
    </lineage>
</organism>
<feature type="region of interest" description="Disordered" evidence="1">
    <location>
        <begin position="1"/>
        <end position="47"/>
    </location>
</feature>
<reference evidence="3" key="1">
    <citation type="submission" date="2003-08" db="EMBL/GenBank/DDBJ databases">
        <authorList>
            <person name="Birren B."/>
            <person name="Nusbaum C."/>
            <person name="Abebe A."/>
            <person name="Abouelleil A."/>
            <person name="Adekoya E."/>
            <person name="Ait-zahra M."/>
            <person name="Allen N."/>
            <person name="Allen T."/>
            <person name="An P."/>
            <person name="Anderson M."/>
            <person name="Anderson S."/>
            <person name="Arachchi H."/>
            <person name="Armbruster J."/>
            <person name="Bachantsang P."/>
            <person name="Baldwin J."/>
            <person name="Barry A."/>
            <person name="Bayul T."/>
            <person name="Blitshsteyn B."/>
            <person name="Bloom T."/>
            <person name="Blye J."/>
            <person name="Boguslavskiy L."/>
            <person name="Borowsky M."/>
            <person name="Boukhgalter B."/>
            <person name="Brunache A."/>
            <person name="Butler J."/>
            <person name="Calixte N."/>
            <person name="Calvo S."/>
            <person name="Camarata J."/>
            <person name="Campo K."/>
            <person name="Chang J."/>
            <person name="Cheshatsang Y."/>
            <person name="Citroen M."/>
            <person name="Collymore A."/>
            <person name="Considine T."/>
            <person name="Cook A."/>
            <person name="Cooke P."/>
            <person name="Corum B."/>
            <person name="Cuomo C."/>
            <person name="David R."/>
            <person name="Dawoe T."/>
            <person name="Degray S."/>
            <person name="Dodge S."/>
            <person name="Dooley K."/>
            <person name="Dorje P."/>
            <person name="Dorjee K."/>
            <person name="Dorris L."/>
            <person name="Duffey N."/>
            <person name="Dupes A."/>
            <person name="Elkins T."/>
            <person name="Engels R."/>
            <person name="Erickson J."/>
            <person name="Farina A."/>
            <person name="Faro S."/>
            <person name="Ferreira P."/>
            <person name="Fischer H."/>
            <person name="Fitzgerald M."/>
            <person name="Foley K."/>
            <person name="Gage D."/>
            <person name="Galagan J."/>
            <person name="Gearin G."/>
            <person name="Gnerre S."/>
            <person name="Gnirke A."/>
            <person name="Goyette A."/>
            <person name="Graham J."/>
            <person name="Grandbois E."/>
            <person name="Gyaltsen K."/>
            <person name="Hafez N."/>
            <person name="Hagopian D."/>
            <person name="Hagos B."/>
            <person name="Hall J."/>
            <person name="Hatcher B."/>
            <person name="Heller A."/>
            <person name="Higgins H."/>
            <person name="Honan T."/>
            <person name="Horn A."/>
            <person name="Houde N."/>
            <person name="Hughes L."/>
            <person name="Hulme W."/>
            <person name="Husby E."/>
            <person name="Iliev I."/>
            <person name="Jaffe D."/>
            <person name="Jones C."/>
            <person name="Kamal M."/>
            <person name="Kamat A."/>
            <person name="Kamvysselis M."/>
            <person name="Karlsson E."/>
            <person name="Kells C."/>
            <person name="Kieu A."/>
            <person name="Kisner P."/>
            <person name="Kodira C."/>
            <person name="Kulbokas E."/>
            <person name="Labutti K."/>
            <person name="Lama D."/>
            <person name="Landers T."/>
            <person name="Leger J."/>
            <person name="Levine S."/>
            <person name="Lewis D."/>
            <person name="Lewis T."/>
            <person name="Lindblad-toh K."/>
            <person name="Liu X."/>
            <person name="Lokyitsang T."/>
            <person name="Lokyitsang Y."/>
            <person name="Lucien O."/>
            <person name="Lui A."/>
            <person name="Ma L.J."/>
            <person name="Mabbitt R."/>
            <person name="Macdonald J."/>
            <person name="Maclean C."/>
            <person name="Major J."/>
            <person name="Manning J."/>
            <person name="Marabella R."/>
            <person name="Maru K."/>
            <person name="Matthews C."/>
            <person name="Mauceli E."/>
            <person name="Mccarthy M."/>
            <person name="Mcdonough S."/>
            <person name="Mcghee T."/>
            <person name="Meldrim J."/>
            <person name="Meneus L."/>
            <person name="Mesirov J."/>
            <person name="Mihalev A."/>
            <person name="Mihova T."/>
            <person name="Mikkelsen T."/>
            <person name="Mlenga V."/>
            <person name="Moru K."/>
            <person name="Mozes J."/>
            <person name="Mulrain L."/>
            <person name="Munson G."/>
            <person name="Naylor J."/>
            <person name="Newes C."/>
            <person name="Nguyen C."/>
            <person name="Nguyen N."/>
            <person name="Nguyen T."/>
            <person name="Nicol R."/>
            <person name="Nielsen C."/>
            <person name="Nizzari M."/>
            <person name="Norbu C."/>
            <person name="Norbu N."/>
            <person name="O'donnell P."/>
            <person name="Okoawo O."/>
            <person name="O'leary S."/>
            <person name="Omotosho B."/>
            <person name="O'neill K."/>
            <person name="Osman S."/>
            <person name="Parker S."/>
            <person name="Perrin D."/>
            <person name="Phunkhang P."/>
            <person name="Piqani B."/>
            <person name="Purcell S."/>
            <person name="Rachupka T."/>
            <person name="Ramasamy U."/>
            <person name="Rameau R."/>
            <person name="Ray V."/>
            <person name="Raymond C."/>
            <person name="Retta R."/>
            <person name="Richardson S."/>
            <person name="Rise C."/>
            <person name="Rodriguez J."/>
            <person name="Rogers J."/>
            <person name="Rogov P."/>
            <person name="Rutman M."/>
            <person name="Schupbach R."/>
            <person name="Seaman C."/>
            <person name="Settipalli S."/>
            <person name="Sharpe T."/>
            <person name="Sheridan J."/>
            <person name="Sherpa N."/>
            <person name="Shi J."/>
            <person name="Smirnov S."/>
            <person name="Smith C."/>
            <person name="Sougnez C."/>
            <person name="Spencer B."/>
            <person name="Stalker J."/>
            <person name="Stange-thomann N."/>
            <person name="Stavropoulos S."/>
            <person name="Stetson K."/>
            <person name="Stone C."/>
            <person name="Stone S."/>
            <person name="Stubbs M."/>
            <person name="Talamas J."/>
            <person name="Tchuinga P."/>
            <person name="Tenzing P."/>
            <person name="Tesfaye S."/>
            <person name="Theodore J."/>
            <person name="Thoulutsang Y."/>
            <person name="Topham K."/>
            <person name="Towey S."/>
            <person name="Tsamla T."/>
            <person name="Tsomo N."/>
            <person name="Vallee D."/>
            <person name="Vassiliev H."/>
            <person name="Venkataraman V."/>
            <person name="Vinson J."/>
            <person name="Vo A."/>
            <person name="Wade C."/>
            <person name="Wang S."/>
            <person name="Wangchuk T."/>
            <person name="Wangdi T."/>
            <person name="Whittaker C."/>
            <person name="Wilkinson J."/>
            <person name="Wu Y."/>
            <person name="Wyman D."/>
            <person name="Yadav S."/>
            <person name="Yang S."/>
            <person name="Yang X."/>
            <person name="Yeager S."/>
            <person name="Yee E."/>
            <person name="Young G."/>
            <person name="Zainoun J."/>
            <person name="Zembeck L."/>
            <person name="Zimmer A."/>
            <person name="Zody M."/>
            <person name="Lander E."/>
        </authorList>
    </citation>
    <scope>NUCLEOTIDE SEQUENCE [LARGE SCALE GENOMIC DNA]</scope>
</reference>
<name>H2YZK3_CIOSA</name>
<sequence length="47" mass="5234">MERSEKSKSKSMSPIFNSSDLTLPRQRNSSFTSSSFQGSEDGFSIRA</sequence>
<dbReference type="AlphaFoldDB" id="H2YZK3"/>
<dbReference type="Proteomes" id="UP000007875">
    <property type="component" value="Unassembled WGS sequence"/>
</dbReference>
<evidence type="ECO:0000313" key="3">
    <source>
        <dbReference type="Proteomes" id="UP000007875"/>
    </source>
</evidence>
<reference evidence="2" key="3">
    <citation type="submission" date="2025-09" db="UniProtKB">
        <authorList>
            <consortium name="Ensembl"/>
        </authorList>
    </citation>
    <scope>IDENTIFICATION</scope>
</reference>
<protein>
    <submittedName>
        <fullName evidence="2">Uncharacterized protein</fullName>
    </submittedName>
</protein>
<feature type="compositionally biased region" description="Low complexity" evidence="1">
    <location>
        <begin position="29"/>
        <end position="39"/>
    </location>
</feature>
<dbReference type="HOGENOM" id="CLU_3177766_0_0_1"/>
<keyword evidence="3" id="KW-1185">Reference proteome</keyword>
<evidence type="ECO:0000313" key="2">
    <source>
        <dbReference type="Ensembl" id="ENSCSAVP00000010765.1"/>
    </source>
</evidence>
<proteinExistence type="predicted"/>
<evidence type="ECO:0000256" key="1">
    <source>
        <dbReference type="SAM" id="MobiDB-lite"/>
    </source>
</evidence>
<dbReference type="Ensembl" id="ENSCSAVT00000010895.1">
    <property type="protein sequence ID" value="ENSCSAVP00000010765.1"/>
    <property type="gene ID" value="ENSCSAVG00000006314.1"/>
</dbReference>